<evidence type="ECO:0000256" key="7">
    <source>
        <dbReference type="ARBA" id="ARBA00023065"/>
    </source>
</evidence>
<keyword evidence="4" id="KW-0410">Iron transport</keyword>
<dbReference type="GO" id="GO:0009279">
    <property type="term" value="C:cell outer membrane"/>
    <property type="evidence" value="ECO:0007669"/>
    <property type="project" value="UniProtKB-SubCell"/>
</dbReference>
<keyword evidence="5 11" id="KW-0812">Transmembrane</keyword>
<dbReference type="InterPro" id="IPR039426">
    <property type="entry name" value="TonB-dep_rcpt-like"/>
</dbReference>
<reference evidence="16 17" key="1">
    <citation type="submission" date="2016-10" db="EMBL/GenBank/DDBJ databases">
        <authorList>
            <person name="de Groot N.N."/>
        </authorList>
    </citation>
    <scope>NUCLEOTIDE SEQUENCE [LARGE SCALE GENOMIC DNA]</scope>
    <source>
        <strain evidence="16 17">DSM 23609</strain>
    </source>
</reference>
<proteinExistence type="inferred from homology"/>
<keyword evidence="3 11" id="KW-1134">Transmembrane beta strand</keyword>
<dbReference type="InterPro" id="IPR036942">
    <property type="entry name" value="Beta-barrel_TonB_sf"/>
</dbReference>
<feature type="signal peptide" evidence="13">
    <location>
        <begin position="1"/>
        <end position="26"/>
    </location>
</feature>
<evidence type="ECO:0000256" key="8">
    <source>
        <dbReference type="ARBA" id="ARBA00023077"/>
    </source>
</evidence>
<dbReference type="PANTHER" id="PTHR32552:SF81">
    <property type="entry name" value="TONB-DEPENDENT OUTER MEMBRANE RECEPTOR"/>
    <property type="match status" value="1"/>
</dbReference>
<evidence type="ECO:0000256" key="9">
    <source>
        <dbReference type="ARBA" id="ARBA00023136"/>
    </source>
</evidence>
<dbReference type="Proteomes" id="UP000199771">
    <property type="component" value="Unassembled WGS sequence"/>
</dbReference>
<dbReference type="PANTHER" id="PTHR32552">
    <property type="entry name" value="FERRICHROME IRON RECEPTOR-RELATED"/>
    <property type="match status" value="1"/>
</dbReference>
<dbReference type="InterPro" id="IPR012910">
    <property type="entry name" value="Plug_dom"/>
</dbReference>
<evidence type="ECO:0000256" key="1">
    <source>
        <dbReference type="ARBA" id="ARBA00004571"/>
    </source>
</evidence>
<comment type="subcellular location">
    <subcellularLocation>
        <location evidence="1 11">Cell outer membrane</location>
        <topology evidence="1 11">Multi-pass membrane protein</topology>
    </subcellularLocation>
</comment>
<keyword evidence="9 11" id="KW-0472">Membrane</keyword>
<dbReference type="AlphaFoldDB" id="A0A1I2KBE5"/>
<name>A0A1I2KBE5_9GAMM</name>
<protein>
    <submittedName>
        <fullName evidence="16">Iron complex outermembrane recepter protein</fullName>
    </submittedName>
</protein>
<dbReference type="SUPFAM" id="SSF56935">
    <property type="entry name" value="Porins"/>
    <property type="match status" value="1"/>
</dbReference>
<accession>A0A1I2KBE5</accession>
<evidence type="ECO:0000256" key="3">
    <source>
        <dbReference type="ARBA" id="ARBA00022452"/>
    </source>
</evidence>
<dbReference type="Gene3D" id="2.40.170.20">
    <property type="entry name" value="TonB-dependent receptor, beta-barrel domain"/>
    <property type="match status" value="1"/>
</dbReference>
<evidence type="ECO:0000313" key="17">
    <source>
        <dbReference type="Proteomes" id="UP000199771"/>
    </source>
</evidence>
<dbReference type="Pfam" id="PF07715">
    <property type="entry name" value="Plug"/>
    <property type="match status" value="1"/>
</dbReference>
<keyword evidence="17" id="KW-1185">Reference proteome</keyword>
<keyword evidence="2 11" id="KW-0813">Transport</keyword>
<dbReference type="Pfam" id="PF00593">
    <property type="entry name" value="TonB_dep_Rec_b-barrel"/>
    <property type="match status" value="1"/>
</dbReference>
<feature type="domain" description="TonB-dependent receptor-like beta-barrel" evidence="14">
    <location>
        <begin position="255"/>
        <end position="719"/>
    </location>
</feature>
<organism evidence="16 17">
    <name type="scientific">Fontimonas thermophila</name>
    <dbReference type="NCBI Taxonomy" id="1076937"/>
    <lineage>
        <taxon>Bacteria</taxon>
        <taxon>Pseudomonadati</taxon>
        <taxon>Pseudomonadota</taxon>
        <taxon>Gammaproteobacteria</taxon>
        <taxon>Nevskiales</taxon>
        <taxon>Nevskiaceae</taxon>
        <taxon>Fontimonas</taxon>
    </lineage>
</organism>
<feature type="domain" description="TonB-dependent receptor plug" evidence="15">
    <location>
        <begin position="60"/>
        <end position="169"/>
    </location>
</feature>
<comment type="similarity">
    <text evidence="11 12">Belongs to the TonB-dependent receptor family.</text>
</comment>
<evidence type="ECO:0000313" key="16">
    <source>
        <dbReference type="EMBL" id="SFF64365.1"/>
    </source>
</evidence>
<evidence type="ECO:0000256" key="12">
    <source>
        <dbReference type="RuleBase" id="RU003357"/>
    </source>
</evidence>
<keyword evidence="8 12" id="KW-0798">TonB box</keyword>
<evidence type="ECO:0000256" key="13">
    <source>
        <dbReference type="SAM" id="SignalP"/>
    </source>
</evidence>
<evidence type="ECO:0000256" key="5">
    <source>
        <dbReference type="ARBA" id="ARBA00022692"/>
    </source>
</evidence>
<feature type="chain" id="PRO_5011509803" evidence="13">
    <location>
        <begin position="27"/>
        <end position="776"/>
    </location>
</feature>
<evidence type="ECO:0000256" key="4">
    <source>
        <dbReference type="ARBA" id="ARBA00022496"/>
    </source>
</evidence>
<sequence>MRMENQTRIRLAAGCIPLLFTLSAAGQTPAQTAAADNADSTEPVALDAIEVTAQRRVEKLQDVPVAVTALPESQINARGIDDIGDLNALAPGLQISKTPSNTTISQITIRGVSQINPAIYWDPAVGVYIDGIYLGKAQGSIFNLVDPSRIEVLRGPQGTLYGRNTLAGAINIVTRAPSGSFSGSASVEIGNYDAFVQRASVDLPRVGIANIAIGARSEQRDGWVDTTRESSVPALNDRNNHGFRLAADLDFAPSLRGEYRFDFSTVDQTNNFDQLYRLEQTGVFDPSSPLNALYPAVVAFASRQRLENASVDAPSFERSRVQGHSFTLSYDLDDDMQIKSISGFRRLDWNDSLDLDGGPTDLVWTQRFTDYEQFSQDLQLLGNAGRWTYVAGIYYFGDDGHTNNPQRFFGGGAEYDSRYATQTAAWAGYGQVDFRPLDPLTLTAGVRYTREKKELDRVFGVRGDPSDPFFYLIPEGTHAEDTFAATTPMAAIAWRFNERLNVYFRYAEGFKSGGFNGEFSQPPSGDPGEDIPALIALNLAETRRPFDPEHQRSFELGAKSSYLGGRALFNAAVFHNQLKDFQASIFQGTGAAATIIRNVGDATINGLELEFALIPIDGTQIRANYAYLDAEYDDFRDAQGNNVARNRAFVHAPEHSFNVVIDSELLRRGWGALHAVVDYAWTDDFYTYPYQLTPVAFEQVAGDTEVQAHGLLNLRLAFTDIPLGDRGTGELALWCRNALDDDTASNFIDFGPAFGSLTVANFEEPRTFGITGTVRW</sequence>
<evidence type="ECO:0000256" key="2">
    <source>
        <dbReference type="ARBA" id="ARBA00022448"/>
    </source>
</evidence>
<evidence type="ECO:0000256" key="10">
    <source>
        <dbReference type="ARBA" id="ARBA00023237"/>
    </source>
</evidence>
<keyword evidence="6" id="KW-0408">Iron</keyword>
<dbReference type="GO" id="GO:0006826">
    <property type="term" value="P:iron ion transport"/>
    <property type="evidence" value="ECO:0007669"/>
    <property type="project" value="UniProtKB-KW"/>
</dbReference>
<keyword evidence="10 11" id="KW-0998">Cell outer membrane</keyword>
<evidence type="ECO:0000256" key="11">
    <source>
        <dbReference type="PROSITE-ProRule" id="PRU01360"/>
    </source>
</evidence>
<keyword evidence="13" id="KW-0732">Signal</keyword>
<evidence type="ECO:0000259" key="15">
    <source>
        <dbReference type="Pfam" id="PF07715"/>
    </source>
</evidence>
<keyword evidence="7" id="KW-0406">Ion transport</keyword>
<dbReference type="EMBL" id="FOOC01000016">
    <property type="protein sequence ID" value="SFF64365.1"/>
    <property type="molecule type" value="Genomic_DNA"/>
</dbReference>
<dbReference type="InterPro" id="IPR000531">
    <property type="entry name" value="Beta-barrel_TonB"/>
</dbReference>
<evidence type="ECO:0000256" key="6">
    <source>
        <dbReference type="ARBA" id="ARBA00023004"/>
    </source>
</evidence>
<dbReference type="STRING" id="1076937.SAMN04488120_11615"/>
<gene>
    <name evidence="16" type="ORF">SAMN04488120_11615</name>
</gene>
<dbReference type="PROSITE" id="PS52016">
    <property type="entry name" value="TONB_DEPENDENT_REC_3"/>
    <property type="match status" value="1"/>
</dbReference>
<evidence type="ECO:0000259" key="14">
    <source>
        <dbReference type="Pfam" id="PF00593"/>
    </source>
</evidence>